<name>A0A4R7D0S8_9SPHI</name>
<evidence type="ECO:0000256" key="1">
    <source>
        <dbReference type="ARBA" id="ARBA00023015"/>
    </source>
</evidence>
<evidence type="ECO:0000313" key="8">
    <source>
        <dbReference type="Proteomes" id="UP000294752"/>
    </source>
</evidence>
<dbReference type="Pfam" id="PF12833">
    <property type="entry name" value="HTH_18"/>
    <property type="match status" value="1"/>
</dbReference>
<sequence>MDLMFVKTDINQLLAEACHDLKALMNERAIACELLLPPMHLSTPIDSALIKQMFIELMRHTVYSASHTVRFKFLTFTSDDTVFRIQFFKDPQTDTMVTNSPPPRGLAEQAFPDLHAIQKRAACSGITFSTAENGIIVSIPIMYASGSEVATSSGDTTGIHDPYTLESSENPALLLVESDREIFAYLNKELKGSYRILCAGNATEALELLANNTVQLVLTAHLTPTLDGIGLCRHIKASRDYGHIPVLFLTPAQAVEPKIQALMSGADACVEKPFAADFLLAQINNILVNRRIIQKHAFHSPKSSDVNVFNEAPTDNFIARLHAIIQEHIADIDLTVDELAKRMNMSRPTFYRRVKQCSALTPNEIIHISKLQKAAELLAERKYTIAQIAAIVGYSVQSNFSRDFHKHFGTPPSIYPSRKIDVA</sequence>
<dbReference type="Pfam" id="PF00072">
    <property type="entry name" value="Response_reg"/>
    <property type="match status" value="1"/>
</dbReference>
<reference evidence="7 8" key="1">
    <citation type="submission" date="2019-03" db="EMBL/GenBank/DDBJ databases">
        <title>Genomic Encyclopedia of Type Strains, Phase III (KMG-III): the genomes of soil and plant-associated and newly described type strains.</title>
        <authorList>
            <person name="Whitman W."/>
        </authorList>
    </citation>
    <scope>NUCLEOTIDE SEQUENCE [LARGE SCALE GENOMIC DNA]</scope>
    <source>
        <strain evidence="7 8">CGMCC 1.12801</strain>
    </source>
</reference>
<keyword evidence="1" id="KW-0805">Transcription regulation</keyword>
<dbReference type="AlphaFoldDB" id="A0A4R7D0S8"/>
<evidence type="ECO:0000259" key="6">
    <source>
        <dbReference type="PROSITE" id="PS50110"/>
    </source>
</evidence>
<protein>
    <submittedName>
        <fullName evidence="7">AraC-like DNA-binding protein</fullName>
    </submittedName>
</protein>
<dbReference type="OrthoDB" id="9809670at2"/>
<comment type="caution">
    <text evidence="4">Lacks conserved residue(s) required for the propagation of feature annotation.</text>
</comment>
<dbReference type="PROSITE" id="PS50110">
    <property type="entry name" value="RESPONSE_REGULATORY"/>
    <property type="match status" value="1"/>
</dbReference>
<gene>
    <name evidence="7" type="ORF">B0I21_106234</name>
</gene>
<keyword evidence="3" id="KW-0804">Transcription</keyword>
<dbReference type="InterPro" id="IPR011006">
    <property type="entry name" value="CheY-like_superfamily"/>
</dbReference>
<evidence type="ECO:0000313" key="7">
    <source>
        <dbReference type="EMBL" id="TDS12376.1"/>
    </source>
</evidence>
<evidence type="ECO:0000256" key="3">
    <source>
        <dbReference type="ARBA" id="ARBA00023163"/>
    </source>
</evidence>
<dbReference type="PANTHER" id="PTHR43280:SF11">
    <property type="entry name" value="RCS-SPECIFIC HTH-TYPE TRANSCRIPTIONAL ACTIVATOR RCLR"/>
    <property type="match status" value="1"/>
</dbReference>
<evidence type="ECO:0000256" key="2">
    <source>
        <dbReference type="ARBA" id="ARBA00023125"/>
    </source>
</evidence>
<dbReference type="InterPro" id="IPR001789">
    <property type="entry name" value="Sig_transdc_resp-reg_receiver"/>
</dbReference>
<dbReference type="SMART" id="SM00448">
    <property type="entry name" value="REC"/>
    <property type="match status" value="1"/>
</dbReference>
<evidence type="ECO:0000259" key="5">
    <source>
        <dbReference type="PROSITE" id="PS01124"/>
    </source>
</evidence>
<dbReference type="RefSeq" id="WP_133640997.1">
    <property type="nucleotide sequence ID" value="NZ_SNZV01000006.1"/>
</dbReference>
<feature type="domain" description="Response regulatory" evidence="6">
    <location>
        <begin position="172"/>
        <end position="287"/>
    </location>
</feature>
<dbReference type="SUPFAM" id="SSF46689">
    <property type="entry name" value="Homeodomain-like"/>
    <property type="match status" value="1"/>
</dbReference>
<dbReference type="EMBL" id="SNZV01000006">
    <property type="protein sequence ID" value="TDS12376.1"/>
    <property type="molecule type" value="Genomic_DNA"/>
</dbReference>
<organism evidence="7 8">
    <name type="scientific">Sphingobacterium paludis</name>
    <dbReference type="NCBI Taxonomy" id="1476465"/>
    <lineage>
        <taxon>Bacteria</taxon>
        <taxon>Pseudomonadati</taxon>
        <taxon>Bacteroidota</taxon>
        <taxon>Sphingobacteriia</taxon>
        <taxon>Sphingobacteriales</taxon>
        <taxon>Sphingobacteriaceae</taxon>
        <taxon>Sphingobacterium</taxon>
    </lineage>
</organism>
<feature type="domain" description="HTH araC/xylS-type" evidence="5">
    <location>
        <begin position="319"/>
        <end position="418"/>
    </location>
</feature>
<comment type="caution">
    <text evidence="7">The sequence shown here is derived from an EMBL/GenBank/DDBJ whole genome shotgun (WGS) entry which is preliminary data.</text>
</comment>
<dbReference type="GO" id="GO:0043565">
    <property type="term" value="F:sequence-specific DNA binding"/>
    <property type="evidence" value="ECO:0007669"/>
    <property type="project" value="InterPro"/>
</dbReference>
<dbReference type="InterPro" id="IPR018060">
    <property type="entry name" value="HTH_AraC"/>
</dbReference>
<dbReference type="Gene3D" id="1.10.10.60">
    <property type="entry name" value="Homeodomain-like"/>
    <property type="match status" value="1"/>
</dbReference>
<proteinExistence type="predicted"/>
<dbReference type="GO" id="GO:0003700">
    <property type="term" value="F:DNA-binding transcription factor activity"/>
    <property type="evidence" value="ECO:0007669"/>
    <property type="project" value="InterPro"/>
</dbReference>
<dbReference type="GO" id="GO:0000160">
    <property type="term" value="P:phosphorelay signal transduction system"/>
    <property type="evidence" value="ECO:0007669"/>
    <property type="project" value="InterPro"/>
</dbReference>
<dbReference type="SMART" id="SM00342">
    <property type="entry name" value="HTH_ARAC"/>
    <property type="match status" value="1"/>
</dbReference>
<dbReference type="Proteomes" id="UP000294752">
    <property type="component" value="Unassembled WGS sequence"/>
</dbReference>
<evidence type="ECO:0000256" key="4">
    <source>
        <dbReference type="PROSITE-ProRule" id="PRU00169"/>
    </source>
</evidence>
<keyword evidence="8" id="KW-1185">Reference proteome</keyword>
<dbReference type="SUPFAM" id="SSF52172">
    <property type="entry name" value="CheY-like"/>
    <property type="match status" value="1"/>
</dbReference>
<dbReference type="Gene3D" id="3.40.50.2300">
    <property type="match status" value="1"/>
</dbReference>
<dbReference type="PANTHER" id="PTHR43280">
    <property type="entry name" value="ARAC-FAMILY TRANSCRIPTIONAL REGULATOR"/>
    <property type="match status" value="1"/>
</dbReference>
<accession>A0A4R7D0S8</accession>
<keyword evidence="2 7" id="KW-0238">DNA-binding</keyword>
<dbReference type="PROSITE" id="PS01124">
    <property type="entry name" value="HTH_ARAC_FAMILY_2"/>
    <property type="match status" value="1"/>
</dbReference>
<dbReference type="InterPro" id="IPR009057">
    <property type="entry name" value="Homeodomain-like_sf"/>
</dbReference>